<dbReference type="AlphaFoldDB" id="A0A1G6WUA1"/>
<protein>
    <submittedName>
        <fullName evidence="1">Uncharacterized protein</fullName>
    </submittedName>
</protein>
<evidence type="ECO:0000313" key="1">
    <source>
        <dbReference type="EMBL" id="SDD68656.1"/>
    </source>
</evidence>
<dbReference type="Proteomes" id="UP000199455">
    <property type="component" value="Unassembled WGS sequence"/>
</dbReference>
<proteinExistence type="predicted"/>
<dbReference type="EMBL" id="FMZH01000007">
    <property type="protein sequence ID" value="SDD68656.1"/>
    <property type="molecule type" value="Genomic_DNA"/>
</dbReference>
<reference evidence="2" key="1">
    <citation type="submission" date="2016-10" db="EMBL/GenBank/DDBJ databases">
        <authorList>
            <person name="Varghese N."/>
            <person name="Submissions S."/>
        </authorList>
    </citation>
    <scope>NUCLEOTIDE SEQUENCE [LARGE SCALE GENOMIC DNA]</scope>
    <source>
        <strain evidence="2">DSM 18609</strain>
    </source>
</reference>
<gene>
    <name evidence="1" type="ORF">SAMN04488024_107107</name>
</gene>
<dbReference type="STRING" id="390242.SAMN04488024_107107"/>
<name>A0A1G6WUA1_9SPHI</name>
<organism evidence="1 2">
    <name type="scientific">Pedobacter soli</name>
    <dbReference type="NCBI Taxonomy" id="390242"/>
    <lineage>
        <taxon>Bacteria</taxon>
        <taxon>Pseudomonadati</taxon>
        <taxon>Bacteroidota</taxon>
        <taxon>Sphingobacteriia</taxon>
        <taxon>Sphingobacteriales</taxon>
        <taxon>Sphingobacteriaceae</taxon>
        <taxon>Pedobacter</taxon>
    </lineage>
</organism>
<keyword evidence="2" id="KW-1185">Reference proteome</keyword>
<sequence>MKNIKDLIDTGEAPVHIKSLVKKPKPTYLIKTRVSKIYHTNSLQLDLYFKSPI</sequence>
<accession>A0A1G6WUA1</accession>
<evidence type="ECO:0000313" key="2">
    <source>
        <dbReference type="Proteomes" id="UP000199455"/>
    </source>
</evidence>